<evidence type="ECO:0008006" key="2">
    <source>
        <dbReference type="Google" id="ProtNLM"/>
    </source>
</evidence>
<reference evidence="1" key="1">
    <citation type="journal article" date="1997" name="Proc. Natl. Acad. Sci. U.S.A.">
        <title>Experimental surgery to create subgenomes of Bacillus subtilis 168.</title>
        <authorList>
            <person name="Itaya M."/>
            <person name="Tanaka T."/>
        </authorList>
    </citation>
    <scope>NUCLEOTIDE SEQUENCE</scope>
    <source>
        <strain evidence="1">IAM 11631</strain>
        <plasmid evidence="1">pLS32</plasmid>
    </source>
</reference>
<accession>E9RJC6</accession>
<sequence length="109" mass="12599">MRLILNEQEIVDGICVFISNDAAISPEDVEIKELTYNNHKGFIAEVHYGPFRRQFLGTTQISEGIIQFLEEYHNFNPNLTVVELKYDEKLGFHAEVLVNEGEDQCFHLL</sequence>
<evidence type="ECO:0000313" key="1">
    <source>
        <dbReference type="EMBL" id="BAJ77021.1"/>
    </source>
</evidence>
<protein>
    <recommendedName>
        <fullName evidence="2">DUF2653 family protein</fullName>
    </recommendedName>
</protein>
<name>E9RJC6_BACNA</name>
<keyword evidence="1" id="KW-0614">Plasmid</keyword>
<dbReference type="InterPro" id="IPR020516">
    <property type="entry name" value="Uncharacterised_YxcD"/>
</dbReference>
<organism evidence="1">
    <name type="scientific">Bacillus subtilis subsp. natto</name>
    <dbReference type="NCBI Taxonomy" id="86029"/>
    <lineage>
        <taxon>Bacteria</taxon>
        <taxon>Bacillati</taxon>
        <taxon>Bacillota</taxon>
        <taxon>Bacilli</taxon>
        <taxon>Bacillales</taxon>
        <taxon>Bacillaceae</taxon>
        <taxon>Bacillus</taxon>
    </lineage>
</organism>
<dbReference type="Pfam" id="PF10850">
    <property type="entry name" value="DUF2653"/>
    <property type="match status" value="1"/>
</dbReference>
<dbReference type="EMBL" id="AB615353">
    <property type="protein sequence ID" value="BAJ77021.1"/>
    <property type="molecule type" value="Genomic_DNA"/>
</dbReference>
<dbReference type="RefSeq" id="WP_013603301.1">
    <property type="nucleotide sequence ID" value="NC_015149.1"/>
</dbReference>
<proteinExistence type="predicted"/>
<geneLocation type="plasmid" evidence="1">
    <name>pLS32</name>
</geneLocation>
<reference evidence="1" key="2">
    <citation type="submission" date="2011-02" db="EMBL/GenBank/DDBJ databases">
        <title>Genetic factors for stable replication of pLS32 in Bacillus subtilis.</title>
        <authorList>
            <person name="Itaya M."/>
        </authorList>
    </citation>
    <scope>NUCLEOTIDE SEQUENCE</scope>
    <source>
        <strain evidence="1">IAM 11631</strain>
        <plasmid evidence="1">pLS32</plasmid>
    </source>
</reference>
<dbReference type="AlphaFoldDB" id="E9RJC6"/>